<dbReference type="Proteomes" id="UP000186246">
    <property type="component" value="Unassembled WGS sequence"/>
</dbReference>
<organism evidence="3 4">
    <name type="scientific">Chryseobacterium piscicola</name>
    <dbReference type="NCBI Taxonomy" id="551459"/>
    <lineage>
        <taxon>Bacteria</taxon>
        <taxon>Pseudomonadati</taxon>
        <taxon>Bacteroidota</taxon>
        <taxon>Flavobacteriia</taxon>
        <taxon>Flavobacteriales</taxon>
        <taxon>Weeksellaceae</taxon>
        <taxon>Chryseobacterium group</taxon>
        <taxon>Chryseobacterium</taxon>
    </lineage>
</organism>
<gene>
    <name evidence="2" type="ORF">B0A70_05200</name>
    <name evidence="3" type="ORF">SAMN05421796_101307</name>
</gene>
<evidence type="ECO:0000313" key="5">
    <source>
        <dbReference type="Proteomes" id="UP000238314"/>
    </source>
</evidence>
<evidence type="ECO:0000256" key="1">
    <source>
        <dbReference type="SAM" id="Phobius"/>
    </source>
</evidence>
<evidence type="ECO:0000313" key="2">
    <source>
        <dbReference type="EMBL" id="PQA96513.1"/>
    </source>
</evidence>
<evidence type="ECO:0000313" key="3">
    <source>
        <dbReference type="EMBL" id="SIS56245.1"/>
    </source>
</evidence>
<dbReference type="EMBL" id="FTOJ01000001">
    <property type="protein sequence ID" value="SIS56245.1"/>
    <property type="molecule type" value="Genomic_DNA"/>
</dbReference>
<protein>
    <submittedName>
        <fullName evidence="3">Uncharacterized protein</fullName>
    </submittedName>
</protein>
<reference evidence="2 5" key="1">
    <citation type="submission" date="2016-11" db="EMBL/GenBank/DDBJ databases">
        <title>Whole genomes of Flavobacteriaceae.</title>
        <authorList>
            <person name="Stine C."/>
            <person name="Li C."/>
            <person name="Tadesse D."/>
        </authorList>
    </citation>
    <scope>NUCLEOTIDE SEQUENCE [LARGE SCALE GENOMIC DNA]</scope>
    <source>
        <strain evidence="2 5">DSM 21068</strain>
    </source>
</reference>
<keyword evidence="1" id="KW-1133">Transmembrane helix</keyword>
<dbReference type="EMBL" id="MUGO01000003">
    <property type="protein sequence ID" value="PQA96513.1"/>
    <property type="molecule type" value="Genomic_DNA"/>
</dbReference>
<dbReference type="AlphaFoldDB" id="A0A1N7K3R8"/>
<dbReference type="Proteomes" id="UP000238314">
    <property type="component" value="Unassembled WGS sequence"/>
</dbReference>
<feature type="transmembrane region" description="Helical" evidence="1">
    <location>
        <begin position="47"/>
        <end position="66"/>
    </location>
</feature>
<dbReference type="OrthoDB" id="1247025at2"/>
<keyword evidence="1" id="KW-0812">Transmembrane</keyword>
<accession>A0A1N7K3R8</accession>
<dbReference type="STRING" id="551459.SAMN05421796_101307"/>
<evidence type="ECO:0000313" key="4">
    <source>
        <dbReference type="Proteomes" id="UP000186246"/>
    </source>
</evidence>
<keyword evidence="1" id="KW-0472">Membrane</keyword>
<name>A0A1N7K3R8_9FLAO</name>
<proteinExistence type="predicted"/>
<sequence length="204" mass="22933">MNSFNNNFEKQLKKQIDEREIAPSRDLWAEIQIQTENASPTKSKLNWLLLTACFVLILGLGAVLLLKNDSEATVQMAETEKTSDISEQNLGKQLQMANNKGNIEKVEGIKFTHIENSPSELKIEKEVSLKNEIPLIKENPSEIASQIITQNEPAKIMAKSDSVKVQKKKRYVDPSTLLFSVEHKDVIEKSKEGSNVATIDLNNK</sequence>
<keyword evidence="5" id="KW-1185">Reference proteome</keyword>
<reference evidence="4" key="3">
    <citation type="submission" date="2017-01" db="EMBL/GenBank/DDBJ databases">
        <authorList>
            <person name="Varghese N."/>
            <person name="Submissions S."/>
        </authorList>
    </citation>
    <scope>NUCLEOTIDE SEQUENCE [LARGE SCALE GENOMIC DNA]</scope>
    <source>
        <strain evidence="4">DSM 21068</strain>
    </source>
</reference>
<dbReference type="RefSeq" id="WP_076449101.1">
    <property type="nucleotide sequence ID" value="NZ_FTOJ01000001.1"/>
</dbReference>
<reference evidence="3" key="2">
    <citation type="submission" date="2017-01" db="EMBL/GenBank/DDBJ databases">
        <authorList>
            <person name="Mah S.A."/>
            <person name="Swanson W.J."/>
            <person name="Moy G.W."/>
            <person name="Vacquier V.D."/>
        </authorList>
    </citation>
    <scope>NUCLEOTIDE SEQUENCE [LARGE SCALE GENOMIC DNA]</scope>
    <source>
        <strain evidence="3">DSM 21068</strain>
    </source>
</reference>